<evidence type="ECO:0000313" key="3">
    <source>
        <dbReference type="EMBL" id="CNH33652.1"/>
    </source>
</evidence>
<dbReference type="Pfam" id="PF03009">
    <property type="entry name" value="GDPD"/>
    <property type="match status" value="1"/>
</dbReference>
<name>A0A0T9NWI7_9GAMM</name>
<dbReference type="PROSITE" id="PS51704">
    <property type="entry name" value="GP_PDE"/>
    <property type="match status" value="1"/>
</dbReference>
<dbReference type="Gene3D" id="3.20.20.190">
    <property type="entry name" value="Phosphatidylinositol (PI) phosphodiesterase"/>
    <property type="match status" value="1"/>
</dbReference>
<feature type="chain" id="PRO_5006694150" evidence="1">
    <location>
        <begin position="20"/>
        <end position="326"/>
    </location>
</feature>
<feature type="domain" description="GP-PDE" evidence="2">
    <location>
        <begin position="31"/>
        <end position="322"/>
    </location>
</feature>
<evidence type="ECO:0000259" key="2">
    <source>
        <dbReference type="PROSITE" id="PS51704"/>
    </source>
</evidence>
<dbReference type="Proteomes" id="UP000041882">
    <property type="component" value="Unassembled WGS sequence"/>
</dbReference>
<evidence type="ECO:0000256" key="1">
    <source>
        <dbReference type="SAM" id="SignalP"/>
    </source>
</evidence>
<gene>
    <name evidence="3" type="ORF">ERS008472_01178</name>
</gene>
<organism evidence="3 4">
    <name type="scientific">Yersinia thracica</name>
    <dbReference type="NCBI Taxonomy" id="2890319"/>
    <lineage>
        <taxon>Bacteria</taxon>
        <taxon>Pseudomonadati</taxon>
        <taxon>Pseudomonadota</taxon>
        <taxon>Gammaproteobacteria</taxon>
        <taxon>Enterobacterales</taxon>
        <taxon>Yersiniaceae</taxon>
        <taxon>Yersinia</taxon>
    </lineage>
</organism>
<evidence type="ECO:0000313" key="4">
    <source>
        <dbReference type="Proteomes" id="UP000041882"/>
    </source>
</evidence>
<proteinExistence type="predicted"/>
<dbReference type="InterPro" id="IPR030395">
    <property type="entry name" value="GP_PDE_dom"/>
</dbReference>
<dbReference type="PANTHER" id="PTHR46211">
    <property type="entry name" value="GLYCEROPHOSPHORYL DIESTER PHOSPHODIESTERASE"/>
    <property type="match status" value="1"/>
</dbReference>
<dbReference type="RefSeq" id="WP_050113388.1">
    <property type="nucleotide sequence ID" value="NZ_CABHXQ010000035.1"/>
</dbReference>
<accession>A0A0T9NWI7</accession>
<dbReference type="EMBL" id="CQAW01000004">
    <property type="protein sequence ID" value="CNH33652.1"/>
    <property type="molecule type" value="Genomic_DNA"/>
</dbReference>
<sequence>MRNYIMATLLLSASFVTNANSASSMAPQQAPQIIAHRGGTADAPENTIPAIKKALANGADAIWITLQLSKDNIPVLYRPVYLNELTDKSGKVSDYTAQQLAQVDASFNYNKKHNIQPKSGSHIGIPTLDEVLKTFPTTTFYLDIKSPDADPEKFAKALQTILKTTPKGEDNRLARTRVYSTEDRYLDALGVLNKKQKKQNVLNGKNEAADEIQRFESRAFTRTQLANITMDHKCNLPTDNEERWYGLELHRKVEVVEKYTSGEGRSNAILSWDKEAVDCFRKNANAHIIFFGINTPEDYQKAKELGANGVMVDSPAMFKKIVHGNK</sequence>
<dbReference type="PANTHER" id="PTHR46211:SF10">
    <property type="entry name" value="EXPORTED PROTEIN"/>
    <property type="match status" value="1"/>
</dbReference>
<dbReference type="SUPFAM" id="SSF51695">
    <property type="entry name" value="PLC-like phosphodiesterases"/>
    <property type="match status" value="1"/>
</dbReference>
<keyword evidence="1" id="KW-0732">Signal</keyword>
<dbReference type="InterPro" id="IPR017946">
    <property type="entry name" value="PLC-like_Pdiesterase_TIM-brl"/>
</dbReference>
<dbReference type="GO" id="GO:0006629">
    <property type="term" value="P:lipid metabolic process"/>
    <property type="evidence" value="ECO:0007669"/>
    <property type="project" value="InterPro"/>
</dbReference>
<reference evidence="4" key="1">
    <citation type="submission" date="2015-03" db="EMBL/GenBank/DDBJ databases">
        <authorList>
            <consortium name="Pathogen Informatics"/>
            <person name="Murphy D."/>
        </authorList>
    </citation>
    <scope>NUCLEOTIDE SEQUENCE [LARGE SCALE GENOMIC DNA]</scope>
    <source>
        <strain evidence="4">IP6945</strain>
    </source>
</reference>
<dbReference type="GO" id="GO:0008081">
    <property type="term" value="F:phosphoric diester hydrolase activity"/>
    <property type="evidence" value="ECO:0007669"/>
    <property type="project" value="InterPro"/>
</dbReference>
<protein>
    <submittedName>
        <fullName evidence="3">Glycerophosphoryl diester phosphodiesterase family protein</fullName>
    </submittedName>
</protein>
<feature type="signal peptide" evidence="1">
    <location>
        <begin position="1"/>
        <end position="19"/>
    </location>
</feature>
<dbReference type="AlphaFoldDB" id="A0A0T9NWI7"/>
<keyword evidence="4" id="KW-1185">Reference proteome</keyword>